<feature type="domain" description="Transketolase-like pyrimidine-binding" evidence="5">
    <location>
        <begin position="23"/>
        <end position="188"/>
    </location>
</feature>
<name>A0A554JD82_9BACT</name>
<dbReference type="SMART" id="SM00861">
    <property type="entry name" value="Transket_pyr"/>
    <property type="match status" value="1"/>
</dbReference>
<proteinExistence type="inferred from homology"/>
<dbReference type="InterPro" id="IPR005475">
    <property type="entry name" value="Transketolase-like_Pyr-bd"/>
</dbReference>
<sequence length="336" mass="35877">MSEINLELAKISEKIGSEDIEQKATRDGYGDALVELGEKNLNVVVLTGDLSESTRAQAFQKKFPERFFDVGVAEQNMMGIAAGLALAGKIPFVSSYATFSPGRNWDQLRVSVAYSQANVKIAGAHTGVSVGPDGATHQALEDIALTRVLPGLVVIVPCDYIQTKQATLAAAAYKGPAYFRFTREKSPIITTPETGFEIGKAQVMRDGKDVVVIGCGPVLYNAFLAAKDLEKQGISVMIVNNHTIKPVDSETIIAAAKKCGAVVTLEEHQISAGAGSAVCEVLAKNYPVPVEMVGMPDSFGESGQPEELIQKFGMDSESIKKAIQKVIQRKGKNGKS</sequence>
<dbReference type="PROSITE" id="PS00802">
    <property type="entry name" value="TRANSKETOLASE_2"/>
    <property type="match status" value="1"/>
</dbReference>
<dbReference type="GO" id="GO:0016740">
    <property type="term" value="F:transferase activity"/>
    <property type="evidence" value="ECO:0007669"/>
    <property type="project" value="UniProtKB-KW"/>
</dbReference>
<dbReference type="InterPro" id="IPR009014">
    <property type="entry name" value="Transketo_C/PFOR_II"/>
</dbReference>
<accession>A0A554JD82</accession>
<dbReference type="InterPro" id="IPR051157">
    <property type="entry name" value="PDH/Transketolase"/>
</dbReference>
<comment type="caution">
    <text evidence="6">The sequence shown here is derived from an EMBL/GenBank/DDBJ whole genome shotgun (WGS) entry which is preliminary data.</text>
</comment>
<dbReference type="InterPro" id="IPR029061">
    <property type="entry name" value="THDP-binding"/>
</dbReference>
<gene>
    <name evidence="6" type="ORF">G01um101477_158</name>
</gene>
<dbReference type="Pfam" id="PF02780">
    <property type="entry name" value="Transketolase_C"/>
    <property type="match status" value="1"/>
</dbReference>
<dbReference type="InterPro" id="IPR020826">
    <property type="entry name" value="Transketolase_BS"/>
</dbReference>
<evidence type="ECO:0000313" key="7">
    <source>
        <dbReference type="Proteomes" id="UP000319613"/>
    </source>
</evidence>
<dbReference type="EMBL" id="VMFF01000010">
    <property type="protein sequence ID" value="TSC66264.1"/>
    <property type="molecule type" value="Genomic_DNA"/>
</dbReference>
<evidence type="ECO:0000256" key="4">
    <source>
        <dbReference type="ARBA" id="ARBA00023052"/>
    </source>
</evidence>
<dbReference type="AlphaFoldDB" id="A0A554JD82"/>
<dbReference type="InterPro" id="IPR033248">
    <property type="entry name" value="Transketolase_C"/>
</dbReference>
<dbReference type="CDD" id="cd07033">
    <property type="entry name" value="TPP_PYR_DXS_TK_like"/>
    <property type="match status" value="1"/>
</dbReference>
<dbReference type="Pfam" id="PF02779">
    <property type="entry name" value="Transket_pyr"/>
    <property type="match status" value="1"/>
</dbReference>
<dbReference type="SUPFAM" id="SSF52922">
    <property type="entry name" value="TK C-terminal domain-like"/>
    <property type="match status" value="1"/>
</dbReference>
<evidence type="ECO:0000313" key="6">
    <source>
        <dbReference type="EMBL" id="TSC66264.1"/>
    </source>
</evidence>
<comment type="similarity">
    <text evidence="2">Belongs to the transketolase family.</text>
</comment>
<dbReference type="Proteomes" id="UP000319613">
    <property type="component" value="Unassembled WGS sequence"/>
</dbReference>
<organism evidence="6 7">
    <name type="scientific">Candidatus Doudnabacteria bacterium Gr01-1014_77</name>
    <dbReference type="NCBI Taxonomy" id="2017133"/>
    <lineage>
        <taxon>Bacteria</taxon>
        <taxon>Candidatus Doudnaibacteriota</taxon>
    </lineage>
</organism>
<comment type="cofactor">
    <cofactor evidence="1">
        <name>thiamine diphosphate</name>
        <dbReference type="ChEBI" id="CHEBI:58937"/>
    </cofactor>
</comment>
<dbReference type="PANTHER" id="PTHR43825">
    <property type="entry name" value="PYRUVATE DEHYDROGENASE E1 COMPONENT"/>
    <property type="match status" value="1"/>
</dbReference>
<keyword evidence="3" id="KW-0808">Transferase</keyword>
<dbReference type="SUPFAM" id="SSF52518">
    <property type="entry name" value="Thiamin diphosphate-binding fold (THDP-binding)"/>
    <property type="match status" value="1"/>
</dbReference>
<keyword evidence="4" id="KW-0786">Thiamine pyrophosphate</keyword>
<evidence type="ECO:0000256" key="1">
    <source>
        <dbReference type="ARBA" id="ARBA00001964"/>
    </source>
</evidence>
<evidence type="ECO:0000259" key="5">
    <source>
        <dbReference type="SMART" id="SM00861"/>
    </source>
</evidence>
<dbReference type="PANTHER" id="PTHR43825:SF1">
    <property type="entry name" value="TRANSKETOLASE-LIKE PYRIMIDINE-BINDING DOMAIN-CONTAINING PROTEIN"/>
    <property type="match status" value="1"/>
</dbReference>
<protein>
    <submittedName>
        <fullName evidence="6">Transketolase</fullName>
    </submittedName>
</protein>
<dbReference type="Gene3D" id="3.40.50.920">
    <property type="match status" value="1"/>
</dbReference>
<reference evidence="6 7" key="1">
    <citation type="submission" date="2017-07" db="EMBL/GenBank/DDBJ databases">
        <title>Mechanisms for carbon and nitrogen cycling indicate functional differentiation within the Candidate Phyla Radiation.</title>
        <authorList>
            <person name="Danczak R.E."/>
            <person name="Johnston M.D."/>
            <person name="Kenah C."/>
            <person name="Slattery M."/>
            <person name="Wrighton K.C."/>
            <person name="Wilkins M.J."/>
        </authorList>
    </citation>
    <scope>NUCLEOTIDE SEQUENCE [LARGE SCALE GENOMIC DNA]</scope>
    <source>
        <strain evidence="6">Gr01-1014_77</strain>
    </source>
</reference>
<dbReference type="FunFam" id="3.40.50.970:FF:000129">
    <property type="entry name" value="Transketolase"/>
    <property type="match status" value="1"/>
</dbReference>
<evidence type="ECO:0000256" key="2">
    <source>
        <dbReference type="ARBA" id="ARBA00007131"/>
    </source>
</evidence>
<evidence type="ECO:0000256" key="3">
    <source>
        <dbReference type="ARBA" id="ARBA00022679"/>
    </source>
</evidence>
<dbReference type="Gene3D" id="3.40.50.970">
    <property type="match status" value="1"/>
</dbReference>